<sequence length="58" mass="6239">MVVEKRFPTPPMFGPPPDNPELAPNPAVDFVRPNIPLPKLDELKPVCVLPTSPVIGGP</sequence>
<dbReference type="EMBL" id="HACG01021299">
    <property type="protein sequence ID" value="CEK68164.1"/>
    <property type="molecule type" value="Transcribed_RNA"/>
</dbReference>
<gene>
    <name evidence="2" type="primary">ORF65345</name>
</gene>
<reference evidence="2" key="1">
    <citation type="submission" date="2014-12" db="EMBL/GenBank/DDBJ databases">
        <title>Insight into the proteome of Arion vulgaris.</title>
        <authorList>
            <person name="Aradska J."/>
            <person name="Bulat T."/>
            <person name="Smidak R."/>
            <person name="Sarate P."/>
            <person name="Gangsoo J."/>
            <person name="Sialana F."/>
            <person name="Bilban M."/>
            <person name="Lubec G."/>
        </authorList>
    </citation>
    <scope>NUCLEOTIDE SEQUENCE</scope>
    <source>
        <tissue evidence="2">Skin</tissue>
    </source>
</reference>
<accession>A0A0B6ZHR2</accession>
<feature type="compositionally biased region" description="Pro residues" evidence="1">
    <location>
        <begin position="8"/>
        <end position="19"/>
    </location>
</feature>
<name>A0A0B6ZHR2_9EUPU</name>
<evidence type="ECO:0000313" key="2">
    <source>
        <dbReference type="EMBL" id="CEK68164.1"/>
    </source>
</evidence>
<feature type="region of interest" description="Disordered" evidence="1">
    <location>
        <begin position="1"/>
        <end position="23"/>
    </location>
</feature>
<dbReference type="AlphaFoldDB" id="A0A0B6ZHR2"/>
<organism evidence="2">
    <name type="scientific">Arion vulgaris</name>
    <dbReference type="NCBI Taxonomy" id="1028688"/>
    <lineage>
        <taxon>Eukaryota</taxon>
        <taxon>Metazoa</taxon>
        <taxon>Spiralia</taxon>
        <taxon>Lophotrochozoa</taxon>
        <taxon>Mollusca</taxon>
        <taxon>Gastropoda</taxon>
        <taxon>Heterobranchia</taxon>
        <taxon>Euthyneura</taxon>
        <taxon>Panpulmonata</taxon>
        <taxon>Eupulmonata</taxon>
        <taxon>Stylommatophora</taxon>
        <taxon>Helicina</taxon>
        <taxon>Arionoidea</taxon>
        <taxon>Arionidae</taxon>
        <taxon>Arion</taxon>
    </lineage>
</organism>
<protein>
    <submittedName>
        <fullName evidence="2">Uncharacterized protein</fullName>
    </submittedName>
</protein>
<evidence type="ECO:0000256" key="1">
    <source>
        <dbReference type="SAM" id="MobiDB-lite"/>
    </source>
</evidence>
<proteinExistence type="predicted"/>